<feature type="domain" description="Glycosyltransferase subfamily 4-like N-terminal" evidence="1">
    <location>
        <begin position="7"/>
        <end position="128"/>
    </location>
</feature>
<dbReference type="EMBL" id="CP093313">
    <property type="protein sequence ID" value="UWZ82895.1"/>
    <property type="molecule type" value="Genomic_DNA"/>
</dbReference>
<dbReference type="PANTHER" id="PTHR12526">
    <property type="entry name" value="GLYCOSYLTRANSFERASE"/>
    <property type="match status" value="1"/>
</dbReference>
<gene>
    <name evidence="2" type="ORF">MOP44_20280</name>
</gene>
<dbReference type="PANTHER" id="PTHR12526:SF638">
    <property type="entry name" value="SPORE COAT PROTEIN SA"/>
    <property type="match status" value="1"/>
</dbReference>
<sequence length="365" mass="39418">MAEQLASDEGANLISIPIQRGISPLADIVSLFRLTWALGHLRPSIAEFSTPKAGLLGSLAAFLCRVPSRVYLLRGLRLETSSGLKRAVLKASEKLAAACAHTVVCNSESLRRQTIDLRLAPGSKLKVLGGGSSNGVDIVKFTPGPDTMRAKLGIPAGAPVVGFVGRLTRDKGIPELLEAFNRLLEKMPDTRLLLVGWFDESEDALSVYQRARIEAHPRIIRTGFVANTAPYYRAMDLLVLPTWREGFPNAVLEAAAAGLPVITTQTTGARDAVLPGLTGVLVPPGEPLALAEALLSLLQHPERRLSMGATARQWVVQEFGNRRVLGLTVNLYLQLLRQADTRNRRRAPEPALLRQLAKDAVASGD</sequence>
<dbReference type="KEGG" id="orp:MOP44_20280"/>
<protein>
    <submittedName>
        <fullName evidence="2">Glycosyltransferase family 4 protein</fullName>
    </submittedName>
</protein>
<dbReference type="Pfam" id="PF13579">
    <property type="entry name" value="Glyco_trans_4_4"/>
    <property type="match status" value="1"/>
</dbReference>
<organism evidence="2 3">
    <name type="scientific">Occallatibacter riparius</name>
    <dbReference type="NCBI Taxonomy" id="1002689"/>
    <lineage>
        <taxon>Bacteria</taxon>
        <taxon>Pseudomonadati</taxon>
        <taxon>Acidobacteriota</taxon>
        <taxon>Terriglobia</taxon>
        <taxon>Terriglobales</taxon>
        <taxon>Acidobacteriaceae</taxon>
        <taxon>Occallatibacter</taxon>
    </lineage>
</organism>
<dbReference type="InterPro" id="IPR028098">
    <property type="entry name" value="Glyco_trans_4-like_N"/>
</dbReference>
<dbReference type="Proteomes" id="UP001059380">
    <property type="component" value="Chromosome"/>
</dbReference>
<reference evidence="2" key="1">
    <citation type="submission" date="2021-04" db="EMBL/GenBank/DDBJ databases">
        <title>Phylogenetic analysis of Acidobacteriaceae.</title>
        <authorList>
            <person name="Qiu L."/>
            <person name="Zhang Q."/>
        </authorList>
    </citation>
    <scope>NUCLEOTIDE SEQUENCE</scope>
    <source>
        <strain evidence="2">DSM 25168</strain>
    </source>
</reference>
<evidence type="ECO:0000313" key="2">
    <source>
        <dbReference type="EMBL" id="UWZ82895.1"/>
    </source>
</evidence>
<dbReference type="SUPFAM" id="SSF53756">
    <property type="entry name" value="UDP-Glycosyltransferase/glycogen phosphorylase"/>
    <property type="match status" value="1"/>
</dbReference>
<dbReference type="Pfam" id="PF13692">
    <property type="entry name" value="Glyco_trans_1_4"/>
    <property type="match status" value="1"/>
</dbReference>
<dbReference type="Gene3D" id="3.40.50.2000">
    <property type="entry name" value="Glycogen Phosphorylase B"/>
    <property type="match status" value="2"/>
</dbReference>
<dbReference type="GO" id="GO:0016757">
    <property type="term" value="F:glycosyltransferase activity"/>
    <property type="evidence" value="ECO:0007669"/>
    <property type="project" value="UniProtKB-ARBA"/>
</dbReference>
<name>A0A9J7BJP6_9BACT</name>
<dbReference type="CDD" id="cd03808">
    <property type="entry name" value="GT4_CapM-like"/>
    <property type="match status" value="1"/>
</dbReference>
<evidence type="ECO:0000313" key="3">
    <source>
        <dbReference type="Proteomes" id="UP001059380"/>
    </source>
</evidence>
<proteinExistence type="predicted"/>
<keyword evidence="3" id="KW-1185">Reference proteome</keyword>
<dbReference type="AlphaFoldDB" id="A0A9J7BJP6"/>
<evidence type="ECO:0000259" key="1">
    <source>
        <dbReference type="Pfam" id="PF13579"/>
    </source>
</evidence>
<accession>A0A9J7BJP6</accession>